<protein>
    <submittedName>
        <fullName evidence="1">Uncharacterized protein</fullName>
    </submittedName>
</protein>
<comment type="caution">
    <text evidence="1">The sequence shown here is derived from an EMBL/GenBank/DDBJ whole genome shotgun (WGS) entry which is preliminary data.</text>
</comment>
<organism evidence="1 2">
    <name type="scientific">Salvia divinorum</name>
    <name type="common">Maria pastora</name>
    <name type="synonym">Diviner's sage</name>
    <dbReference type="NCBI Taxonomy" id="28513"/>
    <lineage>
        <taxon>Eukaryota</taxon>
        <taxon>Viridiplantae</taxon>
        <taxon>Streptophyta</taxon>
        <taxon>Embryophyta</taxon>
        <taxon>Tracheophyta</taxon>
        <taxon>Spermatophyta</taxon>
        <taxon>Magnoliopsida</taxon>
        <taxon>eudicotyledons</taxon>
        <taxon>Gunneridae</taxon>
        <taxon>Pentapetalae</taxon>
        <taxon>asterids</taxon>
        <taxon>lamiids</taxon>
        <taxon>Lamiales</taxon>
        <taxon>Lamiaceae</taxon>
        <taxon>Nepetoideae</taxon>
        <taxon>Mentheae</taxon>
        <taxon>Salviinae</taxon>
        <taxon>Salvia</taxon>
        <taxon>Salvia subgen. Calosphace</taxon>
    </lineage>
</organism>
<dbReference type="EMBL" id="JBEAFC010000009">
    <property type="protein sequence ID" value="KAL1540931.1"/>
    <property type="molecule type" value="Genomic_DNA"/>
</dbReference>
<evidence type="ECO:0000313" key="2">
    <source>
        <dbReference type="Proteomes" id="UP001567538"/>
    </source>
</evidence>
<dbReference type="Proteomes" id="UP001567538">
    <property type="component" value="Unassembled WGS sequence"/>
</dbReference>
<sequence>MSINTNARDSNFSAFSLYHLYISDEELTRNQKRYTMNEGFSMVVEQVLFPNDTFGFVASSQNTDWTGGPRSREI</sequence>
<gene>
    <name evidence="1" type="ORF">AAHA92_25213</name>
</gene>
<proteinExistence type="predicted"/>
<dbReference type="AlphaFoldDB" id="A0ABD1G9W3"/>
<reference evidence="1 2" key="1">
    <citation type="submission" date="2024-06" db="EMBL/GenBank/DDBJ databases">
        <title>A chromosome level genome sequence of Diviner's sage (Salvia divinorum).</title>
        <authorList>
            <person name="Ford S.A."/>
            <person name="Ro D.-K."/>
            <person name="Ness R.W."/>
            <person name="Phillips M.A."/>
        </authorList>
    </citation>
    <scope>NUCLEOTIDE SEQUENCE [LARGE SCALE GENOMIC DNA]</scope>
    <source>
        <strain evidence="1">SAF-2024a</strain>
        <tissue evidence="1">Leaf</tissue>
    </source>
</reference>
<evidence type="ECO:0000313" key="1">
    <source>
        <dbReference type="EMBL" id="KAL1540931.1"/>
    </source>
</evidence>
<name>A0ABD1G9W3_SALDI</name>
<keyword evidence="2" id="KW-1185">Reference proteome</keyword>
<accession>A0ABD1G9W3</accession>